<reference evidence="4" key="1">
    <citation type="submission" date="2016-06" db="UniProtKB">
        <authorList>
            <consortium name="WormBaseParasite"/>
        </authorList>
    </citation>
    <scope>IDENTIFICATION</scope>
</reference>
<reference evidence="2 3" key="2">
    <citation type="submission" date="2018-11" db="EMBL/GenBank/DDBJ databases">
        <authorList>
            <consortium name="Pathogen Informatics"/>
        </authorList>
    </citation>
    <scope>NUCLEOTIDE SEQUENCE [LARGE SCALE GENOMIC DNA]</scope>
    <source>
        <strain evidence="2">Dakar</strain>
        <strain evidence="3">Dakar, Senegal</strain>
    </source>
</reference>
<evidence type="ECO:0000313" key="4">
    <source>
        <dbReference type="WBParaSite" id="SCUD_0001409501-mRNA-1"/>
    </source>
</evidence>
<proteinExistence type="predicted"/>
<dbReference type="AlphaFoldDB" id="A0A183KGE5"/>
<dbReference type="STRING" id="6186.A0A183KGE5"/>
<protein>
    <submittedName>
        <fullName evidence="4">DUF4005 domain-containing protein</fullName>
    </submittedName>
</protein>
<feature type="compositionally biased region" description="Polar residues" evidence="1">
    <location>
        <begin position="130"/>
        <end position="149"/>
    </location>
</feature>
<name>A0A183KGE5_9TREM</name>
<gene>
    <name evidence="2" type="ORF">SCUD_LOCUS14092</name>
</gene>
<dbReference type="EMBL" id="UZAK01036405">
    <property type="protein sequence ID" value="VDP55239.1"/>
    <property type="molecule type" value="Genomic_DNA"/>
</dbReference>
<evidence type="ECO:0000313" key="2">
    <source>
        <dbReference type="EMBL" id="VDP55239.1"/>
    </source>
</evidence>
<dbReference type="WBParaSite" id="SCUD_0001409501-mRNA-1">
    <property type="protein sequence ID" value="SCUD_0001409501-mRNA-1"/>
    <property type="gene ID" value="SCUD_0001409501"/>
</dbReference>
<sequence>MQFDDLYNVCPIHQIHRLFLISSSAGSWNAALALSILAFTSASDSPCSSMMLPSKHSRNASNSTRSVDTQIDMKQTKVSLMIDDSRPSKKEKRSPKGPALNKSSRKVGSSVLRLPDGISQETPRSRNRKAQSVSSGKHNLISQVVDNPPESNTRFDATVVASTSTVDEWIQIVRKKSKDIKGNPAPVKVVGKSKADHSDRSAIFHRIKESESSE</sequence>
<keyword evidence="3" id="KW-1185">Reference proteome</keyword>
<dbReference type="Proteomes" id="UP000279833">
    <property type="component" value="Unassembled WGS sequence"/>
</dbReference>
<organism evidence="4">
    <name type="scientific">Schistosoma curassoni</name>
    <dbReference type="NCBI Taxonomy" id="6186"/>
    <lineage>
        <taxon>Eukaryota</taxon>
        <taxon>Metazoa</taxon>
        <taxon>Spiralia</taxon>
        <taxon>Lophotrochozoa</taxon>
        <taxon>Platyhelminthes</taxon>
        <taxon>Trematoda</taxon>
        <taxon>Digenea</taxon>
        <taxon>Strigeidida</taxon>
        <taxon>Schistosomatoidea</taxon>
        <taxon>Schistosomatidae</taxon>
        <taxon>Schistosoma</taxon>
    </lineage>
</organism>
<accession>A0A183KGE5</accession>
<evidence type="ECO:0000256" key="1">
    <source>
        <dbReference type="SAM" id="MobiDB-lite"/>
    </source>
</evidence>
<feature type="compositionally biased region" description="Polar residues" evidence="1">
    <location>
        <begin position="59"/>
        <end position="78"/>
    </location>
</feature>
<feature type="region of interest" description="Disordered" evidence="1">
    <location>
        <begin position="47"/>
        <end position="149"/>
    </location>
</feature>
<evidence type="ECO:0000313" key="3">
    <source>
        <dbReference type="Proteomes" id="UP000279833"/>
    </source>
</evidence>